<feature type="transmembrane region" description="Helical" evidence="9">
    <location>
        <begin position="266"/>
        <end position="284"/>
    </location>
</feature>
<dbReference type="RefSeq" id="WP_327788342.1">
    <property type="nucleotide sequence ID" value="NZ_JARGEQ010000051.1"/>
</dbReference>
<sequence>MTADLLLQGLINGLILGLIYSLIGLSLNIIFGVLRVVNFAHGEFIILGAYAAYFLQRLLGLSPFLAMPVIFVMFALIGWALYFVLVKRLARSDDPETASLLVMFGLSITLGALMLFFFEADARSLDYMLEPPFLMFGNIVIPTTRLVALAITLVITGITAWFLYRTFPGKALRAVIMNRSAVATVGIDVEKLSAMTFGIGLGFAGVTGVLLAMIFPAFSPFAGADYTLIGFIIIVLGGLGHPIGALVGGLLFGVTEQVTVVLADNSVALLVGFALMIAVIFFRPSGLFGRQQLR</sequence>
<evidence type="ECO:0000256" key="7">
    <source>
        <dbReference type="ARBA" id="ARBA00023136"/>
    </source>
</evidence>
<comment type="similarity">
    <text evidence="8">Belongs to the binding-protein-dependent transport system permease family. LivHM subfamily.</text>
</comment>
<keyword evidence="4 9" id="KW-0812">Transmembrane</keyword>
<comment type="caution">
    <text evidence="10">The sequence shown here is derived from an EMBL/GenBank/DDBJ whole genome shotgun (WGS) entry which is preliminary data.</text>
</comment>
<evidence type="ECO:0000313" key="10">
    <source>
        <dbReference type="EMBL" id="MDF1585923.1"/>
    </source>
</evidence>
<protein>
    <submittedName>
        <fullName evidence="10">Branched-chain amino acid ABC transporter permease</fullName>
    </submittedName>
</protein>
<keyword evidence="6 9" id="KW-1133">Transmembrane helix</keyword>
<evidence type="ECO:0000256" key="3">
    <source>
        <dbReference type="ARBA" id="ARBA00022475"/>
    </source>
</evidence>
<dbReference type="GO" id="GO:0022857">
    <property type="term" value="F:transmembrane transporter activity"/>
    <property type="evidence" value="ECO:0007669"/>
    <property type="project" value="InterPro"/>
</dbReference>
<dbReference type="AlphaFoldDB" id="A0AAP3V0V0"/>
<evidence type="ECO:0000256" key="9">
    <source>
        <dbReference type="SAM" id="Phobius"/>
    </source>
</evidence>
<feature type="transmembrane region" description="Helical" evidence="9">
    <location>
        <begin position="138"/>
        <end position="164"/>
    </location>
</feature>
<evidence type="ECO:0000256" key="4">
    <source>
        <dbReference type="ARBA" id="ARBA00022692"/>
    </source>
</evidence>
<feature type="transmembrane region" description="Helical" evidence="9">
    <location>
        <begin position="98"/>
        <end position="118"/>
    </location>
</feature>
<dbReference type="InterPro" id="IPR052157">
    <property type="entry name" value="BCAA_transport_permease"/>
</dbReference>
<feature type="transmembrane region" description="Helical" evidence="9">
    <location>
        <begin position="228"/>
        <end position="254"/>
    </location>
</feature>
<dbReference type="Pfam" id="PF02653">
    <property type="entry name" value="BPD_transp_2"/>
    <property type="match status" value="1"/>
</dbReference>
<keyword evidence="3" id="KW-1003">Cell membrane</keyword>
<reference evidence="10 11" key="1">
    <citation type="submission" date="2023-03" db="EMBL/GenBank/DDBJ databases">
        <title>YIM 152171 draft genome.</title>
        <authorList>
            <person name="Yang Z."/>
        </authorList>
    </citation>
    <scope>NUCLEOTIDE SEQUENCE [LARGE SCALE GENOMIC DNA]</scope>
    <source>
        <strain evidence="10 11">YIM 152171</strain>
    </source>
</reference>
<feature type="transmembrane region" description="Helical" evidence="9">
    <location>
        <begin position="36"/>
        <end position="55"/>
    </location>
</feature>
<organism evidence="10 11">
    <name type="scientific">Marinimicrococcus flavescens</name>
    <dbReference type="NCBI Taxonomy" id="3031815"/>
    <lineage>
        <taxon>Bacteria</taxon>
        <taxon>Pseudomonadati</taxon>
        <taxon>Pseudomonadota</taxon>
        <taxon>Alphaproteobacteria</taxon>
        <taxon>Geminicoccales</taxon>
        <taxon>Geminicoccaceae</taxon>
        <taxon>Marinimicrococcus</taxon>
    </lineage>
</organism>
<evidence type="ECO:0000313" key="11">
    <source>
        <dbReference type="Proteomes" id="UP001301140"/>
    </source>
</evidence>
<keyword evidence="2" id="KW-0813">Transport</keyword>
<dbReference type="PANTHER" id="PTHR11795">
    <property type="entry name" value="BRANCHED-CHAIN AMINO ACID TRANSPORT SYSTEM PERMEASE PROTEIN LIVH"/>
    <property type="match status" value="1"/>
</dbReference>
<dbReference type="InterPro" id="IPR001851">
    <property type="entry name" value="ABC_transp_permease"/>
</dbReference>
<dbReference type="CDD" id="cd06582">
    <property type="entry name" value="TM_PBP1_LivH_like"/>
    <property type="match status" value="1"/>
</dbReference>
<dbReference type="GO" id="GO:0005886">
    <property type="term" value="C:plasma membrane"/>
    <property type="evidence" value="ECO:0007669"/>
    <property type="project" value="UniProtKB-SubCell"/>
</dbReference>
<keyword evidence="5" id="KW-0029">Amino-acid transport</keyword>
<dbReference type="GO" id="GO:0006865">
    <property type="term" value="P:amino acid transport"/>
    <property type="evidence" value="ECO:0007669"/>
    <property type="project" value="UniProtKB-KW"/>
</dbReference>
<dbReference type="PANTHER" id="PTHR11795:SF445">
    <property type="entry name" value="AMINO ACID ABC TRANSPORTER PERMEASE PROTEIN"/>
    <property type="match status" value="1"/>
</dbReference>
<evidence type="ECO:0000256" key="6">
    <source>
        <dbReference type="ARBA" id="ARBA00022989"/>
    </source>
</evidence>
<comment type="subcellular location">
    <subcellularLocation>
        <location evidence="1">Cell membrane</location>
        <topology evidence="1">Multi-pass membrane protein</topology>
    </subcellularLocation>
</comment>
<dbReference type="EMBL" id="JARGEQ010000051">
    <property type="protein sequence ID" value="MDF1585923.1"/>
    <property type="molecule type" value="Genomic_DNA"/>
</dbReference>
<proteinExistence type="inferred from homology"/>
<evidence type="ECO:0000256" key="5">
    <source>
        <dbReference type="ARBA" id="ARBA00022970"/>
    </source>
</evidence>
<keyword evidence="11" id="KW-1185">Reference proteome</keyword>
<feature type="transmembrane region" description="Helical" evidence="9">
    <location>
        <begin position="195"/>
        <end position="216"/>
    </location>
</feature>
<dbReference type="Proteomes" id="UP001301140">
    <property type="component" value="Unassembled WGS sequence"/>
</dbReference>
<feature type="transmembrane region" description="Helical" evidence="9">
    <location>
        <begin position="6"/>
        <end position="29"/>
    </location>
</feature>
<keyword evidence="7 9" id="KW-0472">Membrane</keyword>
<gene>
    <name evidence="10" type="ORF">PZ740_05935</name>
</gene>
<feature type="transmembrane region" description="Helical" evidence="9">
    <location>
        <begin position="61"/>
        <end position="86"/>
    </location>
</feature>
<evidence type="ECO:0000256" key="1">
    <source>
        <dbReference type="ARBA" id="ARBA00004651"/>
    </source>
</evidence>
<accession>A0AAP3V0V0</accession>
<evidence type="ECO:0000256" key="8">
    <source>
        <dbReference type="ARBA" id="ARBA00037998"/>
    </source>
</evidence>
<name>A0AAP3V0V0_9PROT</name>
<evidence type="ECO:0000256" key="2">
    <source>
        <dbReference type="ARBA" id="ARBA00022448"/>
    </source>
</evidence>